<organism evidence="1 2">
    <name type="scientific">Malaciobacter pacificus</name>
    <dbReference type="NCBI Taxonomy" id="1080223"/>
    <lineage>
        <taxon>Bacteria</taxon>
        <taxon>Pseudomonadati</taxon>
        <taxon>Campylobacterota</taxon>
        <taxon>Epsilonproteobacteria</taxon>
        <taxon>Campylobacterales</taxon>
        <taxon>Arcobacteraceae</taxon>
        <taxon>Malaciobacter</taxon>
    </lineage>
</organism>
<name>A0A5C2HCA8_9BACT</name>
<reference evidence="2" key="1">
    <citation type="submission" date="2019-09" db="EMBL/GenBank/DDBJ databases">
        <title>Complete genome sequencing of four Arcobacter species reveals a diverse suite of mobile elements.</title>
        <authorList>
            <person name="On S.L.W."/>
            <person name="Miller W.G."/>
            <person name="Biggs P."/>
            <person name="Cornelius A."/>
            <person name="Vandamme P."/>
        </authorList>
    </citation>
    <scope>NUCLEOTIDE SEQUENCE [LARGE SCALE GENOMIC DNA]</scope>
    <source>
        <strain evidence="2">LMG 26638</strain>
    </source>
</reference>
<dbReference type="Pfam" id="PF18475">
    <property type="entry name" value="PIN7"/>
    <property type="match status" value="1"/>
</dbReference>
<evidence type="ECO:0000313" key="1">
    <source>
        <dbReference type="EMBL" id="QEP34444.1"/>
    </source>
</evidence>
<reference evidence="1 2" key="3">
    <citation type="submission" date="2019-09" db="EMBL/GenBank/DDBJ databases">
        <title>Taxonomic note: a critical rebuttal of the proposed division of the genus Arcobacter into six genera, emended descriptions of Arcobacter anaerophilus and the genus Arcobacter, and an assessment of genus-level boundaries for Epsilonproteobacteria using in silico genomic comparator tools.</title>
        <authorList>
            <person name="On S.L.W."/>
            <person name="Miller W.G."/>
            <person name="Biggs P."/>
            <person name="Cornelius A."/>
            <person name="Vandamme P."/>
        </authorList>
    </citation>
    <scope>NUCLEOTIDE SEQUENCE [LARGE SCALE GENOMIC DNA]</scope>
    <source>
        <strain evidence="1 2">LMG 26638</strain>
    </source>
</reference>
<protein>
    <submittedName>
        <fullName evidence="1">Uncharacterized protein</fullName>
    </submittedName>
</protein>
<proteinExistence type="predicted"/>
<dbReference type="Proteomes" id="UP000322726">
    <property type="component" value="Chromosome"/>
</dbReference>
<accession>A0A5C2HCA8</accession>
<keyword evidence="2" id="KW-1185">Reference proteome</keyword>
<dbReference type="EMBL" id="CP035928">
    <property type="protein sequence ID" value="QEP34444.1"/>
    <property type="molecule type" value="Genomic_DNA"/>
</dbReference>
<dbReference type="RefSeq" id="WP_196781799.1">
    <property type="nucleotide sequence ID" value="NZ_BMEF01000027.1"/>
</dbReference>
<dbReference type="AlphaFoldDB" id="A0A5C2HCA8"/>
<reference evidence="1 2" key="2">
    <citation type="submission" date="2019-09" db="EMBL/GenBank/DDBJ databases">
        <title>Complete genome sequencing of four Arcobacter species reveals a diverse suite of mobile elements.</title>
        <authorList>
            <person name="Miller W.G."/>
            <person name="Yee E."/>
            <person name="Bono J.L."/>
        </authorList>
    </citation>
    <scope>NUCLEOTIDE SEQUENCE [LARGE SCALE GENOMIC DNA]</scope>
    <source>
        <strain evidence="1 2">LMG 26638</strain>
    </source>
</reference>
<dbReference type="InterPro" id="IPR041494">
    <property type="entry name" value="PIN7"/>
</dbReference>
<gene>
    <name evidence="1" type="ORF">APAC_1327</name>
</gene>
<dbReference type="KEGG" id="apai:APAC_1327"/>
<sequence>MSNTKKMRNNYIFIDFENVQPTSFEFPEDYPFKVIVFIGANQTKIPIELATSMQSLGDKAEYVVISGNGKNALDFHITFYLGKLYEKDPKGYFHIITKDTGFDVLIKHLREKKTLINRYDEISEIPALKQSNCETLSIDEKIKLIVDYLIKRGNAKPRKVETLSNTINSICARSLNSNQLDAIIKAMVKEKLIVIDGAKITYTLKDNKY</sequence>
<evidence type="ECO:0000313" key="2">
    <source>
        <dbReference type="Proteomes" id="UP000322726"/>
    </source>
</evidence>